<evidence type="ECO:0000313" key="1">
    <source>
        <dbReference type="EMBL" id="MBU5669234.1"/>
    </source>
</evidence>
<sequence>MSSSVLIFTKYSNGSASIGYEDYGVDSFDGSYFEVTYNLDKKNFKLLKRSLNVNPHKDIESALIEKFGKNFDSLKFENHCNDFDIDYEKYVHID</sequence>
<evidence type="ECO:0000313" key="2">
    <source>
        <dbReference type="Proteomes" id="UP000783742"/>
    </source>
</evidence>
<accession>A0ABS6FGD7</accession>
<name>A0ABS6FGD7_9FIRM</name>
<proteinExistence type="predicted"/>
<dbReference type="EMBL" id="JAHLQO010000003">
    <property type="protein sequence ID" value="MBU5669234.1"/>
    <property type="molecule type" value="Genomic_DNA"/>
</dbReference>
<comment type="caution">
    <text evidence="1">The sequence shown here is derived from an EMBL/GenBank/DDBJ whole genome shotgun (WGS) entry which is preliminary data.</text>
</comment>
<keyword evidence="2" id="KW-1185">Reference proteome</keyword>
<gene>
    <name evidence="1" type="ORF">KQI68_05185</name>
</gene>
<protein>
    <submittedName>
        <fullName evidence="1">Uncharacterized protein</fullName>
    </submittedName>
</protein>
<reference evidence="1 2" key="1">
    <citation type="submission" date="2021-06" db="EMBL/GenBank/DDBJ databases">
        <authorList>
            <person name="Sun Q."/>
            <person name="Li D."/>
        </authorList>
    </citation>
    <scope>NUCLEOTIDE SEQUENCE [LARGE SCALE GENOMIC DNA]</scope>
    <source>
        <strain evidence="1 2">MSJ-1</strain>
    </source>
</reference>
<dbReference type="RefSeq" id="WP_216549077.1">
    <property type="nucleotide sequence ID" value="NZ_JAHLQO010000003.1"/>
</dbReference>
<dbReference type="Proteomes" id="UP000783742">
    <property type="component" value="Unassembled WGS sequence"/>
</dbReference>
<organism evidence="1 2">
    <name type="scientific">Peptoniphilus ovalis</name>
    <dbReference type="NCBI Taxonomy" id="2841503"/>
    <lineage>
        <taxon>Bacteria</taxon>
        <taxon>Bacillati</taxon>
        <taxon>Bacillota</taxon>
        <taxon>Tissierellia</taxon>
        <taxon>Tissierellales</taxon>
        <taxon>Peptoniphilaceae</taxon>
        <taxon>Peptoniphilus</taxon>
    </lineage>
</organism>